<proteinExistence type="predicted"/>
<evidence type="ECO:0000313" key="1">
    <source>
        <dbReference type="EMBL" id="GAA5089443.1"/>
    </source>
</evidence>
<dbReference type="Proteomes" id="UP001500353">
    <property type="component" value="Unassembled WGS sequence"/>
</dbReference>
<comment type="caution">
    <text evidence="1">The sequence shown here is derived from an EMBL/GenBank/DDBJ whole genome shotgun (WGS) entry which is preliminary data.</text>
</comment>
<evidence type="ECO:0000313" key="2">
    <source>
        <dbReference type="Proteomes" id="UP001500353"/>
    </source>
</evidence>
<gene>
    <name evidence="1" type="ORF">GCM10023210_14270</name>
</gene>
<keyword evidence="2" id="KW-1185">Reference proteome</keyword>
<organism evidence="1 2">
    <name type="scientific">Chryseobacterium ginsengisoli</name>
    <dbReference type="NCBI Taxonomy" id="363853"/>
    <lineage>
        <taxon>Bacteria</taxon>
        <taxon>Pseudomonadati</taxon>
        <taxon>Bacteroidota</taxon>
        <taxon>Flavobacteriia</taxon>
        <taxon>Flavobacteriales</taxon>
        <taxon>Weeksellaceae</taxon>
        <taxon>Chryseobacterium group</taxon>
        <taxon>Chryseobacterium</taxon>
    </lineage>
</organism>
<evidence type="ECO:0008006" key="3">
    <source>
        <dbReference type="Google" id="ProtNLM"/>
    </source>
</evidence>
<name>A0ABP9M1C4_9FLAO</name>
<protein>
    <recommendedName>
        <fullName evidence="3">Extradiol ring-cleavage dioxygenase LigAB LigA subunit domain-containing protein</fullName>
    </recommendedName>
</protein>
<sequence>MKKFPFTPKGVQAMQKESNALSVDERLKVAEYVASNPVEFISENFEMSEEQQAYLRELELVDIRVTGFSLAIGFLGQVPIEMQDTTPPSTFAARGKKKKEVSANISTTTNPQTGSTSVTGLIGIKWTW</sequence>
<reference evidence="2" key="1">
    <citation type="journal article" date="2019" name="Int. J. Syst. Evol. Microbiol.">
        <title>The Global Catalogue of Microorganisms (GCM) 10K type strain sequencing project: providing services to taxonomists for standard genome sequencing and annotation.</title>
        <authorList>
            <consortium name="The Broad Institute Genomics Platform"/>
            <consortium name="The Broad Institute Genome Sequencing Center for Infectious Disease"/>
            <person name="Wu L."/>
            <person name="Ma J."/>
        </authorList>
    </citation>
    <scope>NUCLEOTIDE SEQUENCE [LARGE SCALE GENOMIC DNA]</scope>
    <source>
        <strain evidence="2">JCM 18019</strain>
    </source>
</reference>
<dbReference type="EMBL" id="BAABHX010000002">
    <property type="protein sequence ID" value="GAA5089443.1"/>
    <property type="molecule type" value="Genomic_DNA"/>
</dbReference>
<accession>A0ABP9M1C4</accession>